<dbReference type="SUPFAM" id="SSF52833">
    <property type="entry name" value="Thioredoxin-like"/>
    <property type="match status" value="1"/>
</dbReference>
<evidence type="ECO:0000259" key="4">
    <source>
        <dbReference type="PROSITE" id="PS51352"/>
    </source>
</evidence>
<evidence type="ECO:0000313" key="5">
    <source>
        <dbReference type="EMBL" id="OYQ34379.1"/>
    </source>
</evidence>
<dbReference type="InterPro" id="IPR036249">
    <property type="entry name" value="Thioredoxin-like_sf"/>
</dbReference>
<dbReference type="AlphaFoldDB" id="A0A255YYX0"/>
<dbReference type="OrthoDB" id="9811036at2"/>
<dbReference type="PROSITE" id="PS00194">
    <property type="entry name" value="THIOREDOXIN_1"/>
    <property type="match status" value="1"/>
</dbReference>
<evidence type="ECO:0000313" key="6">
    <source>
        <dbReference type="Proteomes" id="UP000216605"/>
    </source>
</evidence>
<dbReference type="Pfam" id="PF13098">
    <property type="entry name" value="Thioredoxin_2"/>
    <property type="match status" value="1"/>
</dbReference>
<dbReference type="InterPro" id="IPR013766">
    <property type="entry name" value="Thioredoxin_domain"/>
</dbReference>
<dbReference type="Proteomes" id="UP000216605">
    <property type="component" value="Unassembled WGS sequence"/>
</dbReference>
<feature type="signal peptide" evidence="3">
    <location>
        <begin position="1"/>
        <end position="19"/>
    </location>
</feature>
<dbReference type="PANTHER" id="PTHR15337:SF11">
    <property type="entry name" value="THIOREDOXIN DOMAIN-CONTAINING PROTEIN"/>
    <property type="match status" value="1"/>
</dbReference>
<feature type="domain" description="Thioredoxin" evidence="4">
    <location>
        <begin position="3"/>
        <end position="153"/>
    </location>
</feature>
<keyword evidence="1 3" id="KW-0732">Signal</keyword>
<dbReference type="PROSITE" id="PS51352">
    <property type="entry name" value="THIOREDOXIN_2"/>
    <property type="match status" value="1"/>
</dbReference>
<sequence length="153" mass="17249">MKKLLLTLFLALGAMATQAQEINWMTFDEALAAQKKKAKPIFMDVYTDWCGPCKMLDKNTFHDASVVSYINDNFYAVKFNAEGNSVVNYKGKKYTNPQYVAGRQGRNAVHDFTLFLKVQAYPSMMVFDSKGEVKSPIVGYLSPQQLLEALKAK</sequence>
<accession>A0A255YYX0</accession>
<organism evidence="5 6">
    <name type="scientific">Flavobacterium cyanobacteriorum</name>
    <dbReference type="NCBI Taxonomy" id="2022802"/>
    <lineage>
        <taxon>Bacteria</taxon>
        <taxon>Pseudomonadati</taxon>
        <taxon>Bacteroidota</taxon>
        <taxon>Flavobacteriia</taxon>
        <taxon>Flavobacteriales</taxon>
        <taxon>Flavobacteriaceae</taxon>
        <taxon>Flavobacterium</taxon>
    </lineage>
</organism>
<protein>
    <submittedName>
        <fullName evidence="5">Thioredoxin</fullName>
    </submittedName>
</protein>
<dbReference type="Gene3D" id="3.40.30.10">
    <property type="entry name" value="Glutaredoxin"/>
    <property type="match status" value="1"/>
</dbReference>
<evidence type="ECO:0000256" key="1">
    <source>
        <dbReference type="ARBA" id="ARBA00022729"/>
    </source>
</evidence>
<dbReference type="PANTHER" id="PTHR15337">
    <property type="entry name" value="ANTERIOR GRADIENT PROTEIN-RELATED"/>
    <property type="match status" value="1"/>
</dbReference>
<comment type="caution">
    <text evidence="5">The sequence shown here is derived from an EMBL/GenBank/DDBJ whole genome shotgun (WGS) entry which is preliminary data.</text>
</comment>
<dbReference type="InterPro" id="IPR012336">
    <property type="entry name" value="Thioredoxin-like_fold"/>
</dbReference>
<name>A0A255YYX0_9FLAO</name>
<evidence type="ECO:0000256" key="2">
    <source>
        <dbReference type="ARBA" id="ARBA00023284"/>
    </source>
</evidence>
<dbReference type="InterPro" id="IPR017937">
    <property type="entry name" value="Thioredoxin_CS"/>
</dbReference>
<gene>
    <name evidence="5" type="ORF">CHU92_11960</name>
</gene>
<dbReference type="InterPro" id="IPR051099">
    <property type="entry name" value="AGR/TXD"/>
</dbReference>
<feature type="chain" id="PRO_5012942748" evidence="3">
    <location>
        <begin position="20"/>
        <end position="153"/>
    </location>
</feature>
<keyword evidence="2" id="KW-0676">Redox-active center</keyword>
<dbReference type="EMBL" id="NOXV01000294">
    <property type="protein sequence ID" value="OYQ34379.1"/>
    <property type="molecule type" value="Genomic_DNA"/>
</dbReference>
<dbReference type="RefSeq" id="WP_094415880.1">
    <property type="nucleotide sequence ID" value="NZ_NOXV01000294.1"/>
</dbReference>
<proteinExistence type="predicted"/>
<keyword evidence="6" id="KW-1185">Reference proteome</keyword>
<reference evidence="5 6" key="1">
    <citation type="submission" date="2017-07" db="EMBL/GenBank/DDBJ databases">
        <title>Flavobacterium cyanobacteriorum sp. nov., isolated from cyanobacterial aggregates in a eutrophic lake.</title>
        <authorList>
            <person name="Cai H."/>
        </authorList>
    </citation>
    <scope>NUCLEOTIDE SEQUENCE [LARGE SCALE GENOMIC DNA]</scope>
    <source>
        <strain evidence="5 6">TH021</strain>
    </source>
</reference>
<evidence type="ECO:0000256" key="3">
    <source>
        <dbReference type="SAM" id="SignalP"/>
    </source>
</evidence>